<accession>A0A818TJB8</accession>
<dbReference type="EMBL" id="CAJOAX010001121">
    <property type="protein sequence ID" value="CAF3687689.1"/>
    <property type="molecule type" value="Genomic_DNA"/>
</dbReference>
<organism evidence="2 3">
    <name type="scientific">Rotaria sordida</name>
    <dbReference type="NCBI Taxonomy" id="392033"/>
    <lineage>
        <taxon>Eukaryota</taxon>
        <taxon>Metazoa</taxon>
        <taxon>Spiralia</taxon>
        <taxon>Gnathifera</taxon>
        <taxon>Rotifera</taxon>
        <taxon>Eurotatoria</taxon>
        <taxon>Bdelloidea</taxon>
        <taxon>Philodinida</taxon>
        <taxon>Philodinidae</taxon>
        <taxon>Rotaria</taxon>
    </lineage>
</organism>
<dbReference type="Proteomes" id="UP000663823">
    <property type="component" value="Unassembled WGS sequence"/>
</dbReference>
<sequence>MKILFCLLLSILYNGLGNCAPPYFPPQIVFSFGIDQQIMAIDEINQRAYVAYRFNPPLRATAFVMKHFPYAIPDSPESKSYVQLYELFPMNSCMYMTYWKYGGSELNWFPSHWNNGTSFEIKNYMNFTSEMIHSNDSSLDEDYWYSNVRCRTDSGQTYPCQEIYFKKNTDIPLRLLEVRRTNWRVIQVTIAFTVISIGKPDDKYFNSIPKQWSLTCLDINLGVLYYPQTIKINLEESTKIQVWLRTPPHQINGNDTLTIQWKPMNFTGSFEWAPKEFIFNTKNFQERQILTITRIKNTEQTILIPVFYGGGFDLVSPQNYPIYIQ</sequence>
<evidence type="ECO:0000256" key="1">
    <source>
        <dbReference type="SAM" id="SignalP"/>
    </source>
</evidence>
<keyword evidence="1" id="KW-0732">Signal</keyword>
<feature type="signal peptide" evidence="1">
    <location>
        <begin position="1"/>
        <end position="19"/>
    </location>
</feature>
<name>A0A818TJB8_9BILA</name>
<feature type="chain" id="PRO_5033027666" evidence="1">
    <location>
        <begin position="20"/>
        <end position="325"/>
    </location>
</feature>
<proteinExistence type="predicted"/>
<evidence type="ECO:0000313" key="3">
    <source>
        <dbReference type="Proteomes" id="UP000663823"/>
    </source>
</evidence>
<evidence type="ECO:0000313" key="2">
    <source>
        <dbReference type="EMBL" id="CAF3687689.1"/>
    </source>
</evidence>
<dbReference type="AlphaFoldDB" id="A0A818TJB8"/>
<reference evidence="2" key="1">
    <citation type="submission" date="2021-02" db="EMBL/GenBank/DDBJ databases">
        <authorList>
            <person name="Nowell W R."/>
        </authorList>
    </citation>
    <scope>NUCLEOTIDE SEQUENCE</scope>
</reference>
<comment type="caution">
    <text evidence="2">The sequence shown here is derived from an EMBL/GenBank/DDBJ whole genome shotgun (WGS) entry which is preliminary data.</text>
</comment>
<protein>
    <submittedName>
        <fullName evidence="2">Uncharacterized protein</fullName>
    </submittedName>
</protein>
<gene>
    <name evidence="2" type="ORF">OTI717_LOCUS11660</name>
</gene>